<dbReference type="InterPro" id="IPR000917">
    <property type="entry name" value="Sulfatase_N"/>
</dbReference>
<dbReference type="CDD" id="cd16146">
    <property type="entry name" value="ARS_like"/>
    <property type="match status" value="1"/>
</dbReference>
<dbReference type="Pfam" id="PF00884">
    <property type="entry name" value="Sulfatase"/>
    <property type="match status" value="1"/>
</dbReference>
<evidence type="ECO:0000256" key="2">
    <source>
        <dbReference type="ARBA" id="ARBA00022801"/>
    </source>
</evidence>
<dbReference type="GO" id="GO:0004065">
    <property type="term" value="F:arylsulfatase activity"/>
    <property type="evidence" value="ECO:0007669"/>
    <property type="project" value="TreeGrafter"/>
</dbReference>
<feature type="chain" id="PRO_5011961935" evidence="3">
    <location>
        <begin position="21"/>
        <end position="532"/>
    </location>
</feature>
<evidence type="ECO:0000313" key="6">
    <source>
        <dbReference type="Proteomes" id="UP000190774"/>
    </source>
</evidence>
<evidence type="ECO:0000313" key="5">
    <source>
        <dbReference type="EMBL" id="SKB07170.1"/>
    </source>
</evidence>
<feature type="signal peptide" evidence="3">
    <location>
        <begin position="1"/>
        <end position="20"/>
    </location>
</feature>
<dbReference type="OrthoDB" id="279611at2"/>
<evidence type="ECO:0000256" key="3">
    <source>
        <dbReference type="SAM" id="SignalP"/>
    </source>
</evidence>
<dbReference type="RefSeq" id="WP_078815758.1">
    <property type="nucleotide sequence ID" value="NZ_FUYE01000022.1"/>
</dbReference>
<proteinExistence type="inferred from homology"/>
<sequence>MIRRLFLFSISLCLTSAALADLSGTRPNILFILTDDQGYGDLSAHGNPILKTPHLDQLRSESVRFSDFMVSPTCAPTRSAIQTGRHEFRNGITHTILERERMDPKAITIAQVLKDAGYTTGIFGKWHLGDEPEYRPTSRGFDEQFIHGGGGIGQSYPGSCGDAPGNGYFDPAILHNDKFVKTKGYCTDIFFTQATEWIESVKGKQPFYCHLATNAPHSPYIARPEDKALYDGKVPDDDVANFFGMIHNIDENVAKLMAKLQEWGIAENTLVIFMNDNGGTAGVKVYNANMRGSKGSPWIGGTRAMSFWRWPNHLKPADCEALTAHVDVFRTWAALAGAKLSPAAEAQVEGRNLLPLLEDPQSAWEPRTLFTHVGRWQKGTDYNLAKTRNASIRTPQYELVAEAARPQPGKAKAKAKAPAAAQPAVPGWQLFDVKADPSQTRNIAEEKPEVVKEMLASYDQWWASLKGQADLNEAAKGPKLNPFAEKYWKQFGGSPSAEDLARMDPDKAWTFEAQRAKKAVKNSGRLEGCGDI</sequence>
<dbReference type="SUPFAM" id="SSF53649">
    <property type="entry name" value="Alkaline phosphatase-like"/>
    <property type="match status" value="1"/>
</dbReference>
<protein>
    <submittedName>
        <fullName evidence="5">Arylsulfatase A</fullName>
    </submittedName>
</protein>
<accession>A0A1T4YZC6</accession>
<comment type="similarity">
    <text evidence="1">Belongs to the sulfatase family.</text>
</comment>
<keyword evidence="6" id="KW-1185">Reference proteome</keyword>
<dbReference type="Gene3D" id="3.40.720.10">
    <property type="entry name" value="Alkaline Phosphatase, subunit A"/>
    <property type="match status" value="1"/>
</dbReference>
<feature type="domain" description="Sulfatase N-terminal" evidence="4">
    <location>
        <begin position="27"/>
        <end position="338"/>
    </location>
</feature>
<dbReference type="EMBL" id="FUYE01000022">
    <property type="protein sequence ID" value="SKB07170.1"/>
    <property type="molecule type" value="Genomic_DNA"/>
</dbReference>
<dbReference type="Proteomes" id="UP000190774">
    <property type="component" value="Unassembled WGS sequence"/>
</dbReference>
<dbReference type="InterPro" id="IPR050738">
    <property type="entry name" value="Sulfatase"/>
</dbReference>
<dbReference type="PANTHER" id="PTHR42693:SF53">
    <property type="entry name" value="ENDO-4-O-SULFATASE"/>
    <property type="match status" value="1"/>
</dbReference>
<dbReference type="STRING" id="48467.SAMN02745166_04636"/>
<reference evidence="6" key="1">
    <citation type="submission" date="2017-02" db="EMBL/GenBank/DDBJ databases">
        <authorList>
            <person name="Varghese N."/>
            <person name="Submissions S."/>
        </authorList>
    </citation>
    <scope>NUCLEOTIDE SEQUENCE [LARGE SCALE GENOMIC DNA]</scope>
    <source>
        <strain evidence="6">ATCC 700200</strain>
    </source>
</reference>
<dbReference type="Gene3D" id="3.30.1120.10">
    <property type="match status" value="1"/>
</dbReference>
<gene>
    <name evidence="5" type="ORF">SAMN02745166_04636</name>
</gene>
<keyword evidence="3" id="KW-0732">Signal</keyword>
<dbReference type="PANTHER" id="PTHR42693">
    <property type="entry name" value="ARYLSULFATASE FAMILY MEMBER"/>
    <property type="match status" value="1"/>
</dbReference>
<keyword evidence="2" id="KW-0378">Hydrolase</keyword>
<name>A0A1T4YZC6_9BACT</name>
<evidence type="ECO:0000256" key="1">
    <source>
        <dbReference type="ARBA" id="ARBA00008779"/>
    </source>
</evidence>
<evidence type="ECO:0000259" key="4">
    <source>
        <dbReference type="Pfam" id="PF00884"/>
    </source>
</evidence>
<organism evidence="5 6">
    <name type="scientific">Prosthecobacter debontii</name>
    <dbReference type="NCBI Taxonomy" id="48467"/>
    <lineage>
        <taxon>Bacteria</taxon>
        <taxon>Pseudomonadati</taxon>
        <taxon>Verrucomicrobiota</taxon>
        <taxon>Verrucomicrobiia</taxon>
        <taxon>Verrucomicrobiales</taxon>
        <taxon>Verrucomicrobiaceae</taxon>
        <taxon>Prosthecobacter</taxon>
    </lineage>
</organism>
<dbReference type="AlphaFoldDB" id="A0A1T4YZC6"/>
<dbReference type="InterPro" id="IPR017850">
    <property type="entry name" value="Alkaline_phosphatase_core_sf"/>
</dbReference>